<dbReference type="OrthoDB" id="10386782at2759"/>
<protein>
    <submittedName>
        <fullName evidence="1">Uncharacterized protein</fullName>
    </submittedName>
</protein>
<accession>A0A8H4UPX6</accession>
<evidence type="ECO:0000313" key="1">
    <source>
        <dbReference type="EMBL" id="KAF4980981.1"/>
    </source>
</evidence>
<dbReference type="AlphaFoldDB" id="A0A8H4UPX6"/>
<gene>
    <name evidence="1" type="ORF">FZEAL_3138</name>
</gene>
<sequence length="210" mass="22874">MAQTTVRGVEAQDSTVQGAMQVGRNIKWQSLGDAHHRPKPKRIAQGRMSNGLVTMQWQDKGVVVNDIRKQRHFLDRSSRDDPIWYPAREGRVLALSQPVGSGSARFRMRLSHWPPARGNRSPSAFSTLQNALSHVKLAETGTPARGSTGGDDLAQGVGYRGGWVQGHGSSTEAGTERTYKLPAVPCAIARHAPPGTHERETGCHVAPVCW</sequence>
<dbReference type="EMBL" id="JABEYC010000191">
    <property type="protein sequence ID" value="KAF4980981.1"/>
    <property type="molecule type" value="Genomic_DNA"/>
</dbReference>
<reference evidence="1" key="2">
    <citation type="submission" date="2020-05" db="EMBL/GenBank/DDBJ databases">
        <authorList>
            <person name="Kim H.-S."/>
            <person name="Proctor R.H."/>
            <person name="Brown D.W."/>
        </authorList>
    </citation>
    <scope>NUCLEOTIDE SEQUENCE</scope>
    <source>
        <strain evidence="1">NRRL 22465</strain>
    </source>
</reference>
<name>A0A8H4UPX6_9HYPO</name>
<keyword evidence="2" id="KW-1185">Reference proteome</keyword>
<organism evidence="1 2">
    <name type="scientific">Fusarium zealandicum</name>
    <dbReference type="NCBI Taxonomy" id="1053134"/>
    <lineage>
        <taxon>Eukaryota</taxon>
        <taxon>Fungi</taxon>
        <taxon>Dikarya</taxon>
        <taxon>Ascomycota</taxon>
        <taxon>Pezizomycotina</taxon>
        <taxon>Sordariomycetes</taxon>
        <taxon>Hypocreomycetidae</taxon>
        <taxon>Hypocreales</taxon>
        <taxon>Nectriaceae</taxon>
        <taxon>Fusarium</taxon>
        <taxon>Fusarium staphyleae species complex</taxon>
    </lineage>
</organism>
<reference evidence="1" key="1">
    <citation type="journal article" date="2020" name="BMC Genomics">
        <title>Correction to: Identification and distribution of gene clusters required for synthesis of sphingolipid metabolism inhibitors in diverse species of the filamentous fungus Fusarium.</title>
        <authorList>
            <person name="Kim H.S."/>
            <person name="Lohmar J.M."/>
            <person name="Busman M."/>
            <person name="Brown D.W."/>
            <person name="Naumann T.A."/>
            <person name="Divon H.H."/>
            <person name="Lysoe E."/>
            <person name="Uhlig S."/>
            <person name="Proctor R.H."/>
        </authorList>
    </citation>
    <scope>NUCLEOTIDE SEQUENCE</scope>
    <source>
        <strain evidence="1">NRRL 22465</strain>
    </source>
</reference>
<proteinExistence type="predicted"/>
<dbReference type="Proteomes" id="UP000635477">
    <property type="component" value="Unassembled WGS sequence"/>
</dbReference>
<comment type="caution">
    <text evidence="1">The sequence shown here is derived from an EMBL/GenBank/DDBJ whole genome shotgun (WGS) entry which is preliminary data.</text>
</comment>
<evidence type="ECO:0000313" key="2">
    <source>
        <dbReference type="Proteomes" id="UP000635477"/>
    </source>
</evidence>